<evidence type="ECO:0000313" key="2">
    <source>
        <dbReference type="Proteomes" id="UP000199555"/>
    </source>
</evidence>
<dbReference type="Proteomes" id="UP000199555">
    <property type="component" value="Unassembled WGS sequence"/>
</dbReference>
<name>A0A1G9JJZ9_9RHOB</name>
<protein>
    <submittedName>
        <fullName evidence="1">Uncharacterized protein</fullName>
    </submittedName>
</protein>
<dbReference type="OrthoDB" id="9856315at2"/>
<accession>A0A1G9JJZ9</accession>
<organism evidence="1 2">
    <name type="scientific">Paracoccus chinensis</name>
    <dbReference type="NCBI Taxonomy" id="525640"/>
    <lineage>
        <taxon>Bacteria</taxon>
        <taxon>Pseudomonadati</taxon>
        <taxon>Pseudomonadota</taxon>
        <taxon>Alphaproteobacteria</taxon>
        <taxon>Rhodobacterales</taxon>
        <taxon>Paracoccaceae</taxon>
        <taxon>Paracoccus</taxon>
    </lineage>
</organism>
<evidence type="ECO:0000313" key="1">
    <source>
        <dbReference type="EMBL" id="SDL37413.1"/>
    </source>
</evidence>
<proteinExistence type="predicted"/>
<dbReference type="EMBL" id="FNGE01000009">
    <property type="protein sequence ID" value="SDL37413.1"/>
    <property type="molecule type" value="Genomic_DNA"/>
</dbReference>
<sequence length="79" mass="8374">MIYLDKPGGQTICVCDRCGLTNATDTANGVVVEGWMTGQLWLDISLAEQRQTPLCFCPACAPTMHAATRIQISASASLG</sequence>
<dbReference type="RefSeq" id="WP_090756076.1">
    <property type="nucleotide sequence ID" value="NZ_FNGE01000009.1"/>
</dbReference>
<gene>
    <name evidence="1" type="ORF">SAMN04487971_109154</name>
</gene>
<reference evidence="2" key="1">
    <citation type="submission" date="2016-10" db="EMBL/GenBank/DDBJ databases">
        <authorList>
            <person name="Varghese N."/>
            <person name="Submissions S."/>
        </authorList>
    </citation>
    <scope>NUCLEOTIDE SEQUENCE [LARGE SCALE GENOMIC DNA]</scope>
    <source>
        <strain evidence="2">CGMCC 1.7655</strain>
    </source>
</reference>
<dbReference type="STRING" id="525640.SAMN04487971_109154"/>
<keyword evidence="2" id="KW-1185">Reference proteome</keyword>
<dbReference type="AlphaFoldDB" id="A0A1G9JJZ9"/>